<dbReference type="EMBL" id="GBRH01236724">
    <property type="protein sequence ID" value="JAD61171.1"/>
    <property type="molecule type" value="Transcribed_RNA"/>
</dbReference>
<proteinExistence type="predicted"/>
<protein>
    <submittedName>
        <fullName evidence="1">Uncharacterized protein</fullName>
    </submittedName>
</protein>
<sequence>MRLLLLRSARQCSKPNMHVTDTSCMSVDVIH</sequence>
<name>A0A0A9BCX2_ARUDO</name>
<reference evidence="1" key="1">
    <citation type="submission" date="2014-09" db="EMBL/GenBank/DDBJ databases">
        <authorList>
            <person name="Magalhaes I.L.F."/>
            <person name="Oliveira U."/>
            <person name="Santos F.R."/>
            <person name="Vidigal T.H.D.A."/>
            <person name="Brescovit A.D."/>
            <person name="Santos A.J."/>
        </authorList>
    </citation>
    <scope>NUCLEOTIDE SEQUENCE</scope>
    <source>
        <tissue evidence="1">Shoot tissue taken approximately 20 cm above the soil surface</tissue>
    </source>
</reference>
<evidence type="ECO:0000313" key="1">
    <source>
        <dbReference type="EMBL" id="JAD61171.1"/>
    </source>
</evidence>
<accession>A0A0A9BCX2</accession>
<organism evidence="1">
    <name type="scientific">Arundo donax</name>
    <name type="common">Giant reed</name>
    <name type="synonym">Donax arundinaceus</name>
    <dbReference type="NCBI Taxonomy" id="35708"/>
    <lineage>
        <taxon>Eukaryota</taxon>
        <taxon>Viridiplantae</taxon>
        <taxon>Streptophyta</taxon>
        <taxon>Embryophyta</taxon>
        <taxon>Tracheophyta</taxon>
        <taxon>Spermatophyta</taxon>
        <taxon>Magnoliopsida</taxon>
        <taxon>Liliopsida</taxon>
        <taxon>Poales</taxon>
        <taxon>Poaceae</taxon>
        <taxon>PACMAD clade</taxon>
        <taxon>Arundinoideae</taxon>
        <taxon>Arundineae</taxon>
        <taxon>Arundo</taxon>
    </lineage>
</organism>
<dbReference type="AlphaFoldDB" id="A0A0A9BCX2"/>
<reference evidence="1" key="2">
    <citation type="journal article" date="2015" name="Data Brief">
        <title>Shoot transcriptome of the giant reed, Arundo donax.</title>
        <authorList>
            <person name="Barrero R.A."/>
            <person name="Guerrero F.D."/>
            <person name="Moolhuijzen P."/>
            <person name="Goolsby J.A."/>
            <person name="Tidwell J."/>
            <person name="Bellgard S.E."/>
            <person name="Bellgard M.I."/>
        </authorList>
    </citation>
    <scope>NUCLEOTIDE SEQUENCE</scope>
    <source>
        <tissue evidence="1">Shoot tissue taken approximately 20 cm above the soil surface</tissue>
    </source>
</reference>